<organism evidence="2 3">
    <name type="scientific">Piloderma croceum (strain F 1598)</name>
    <dbReference type="NCBI Taxonomy" id="765440"/>
    <lineage>
        <taxon>Eukaryota</taxon>
        <taxon>Fungi</taxon>
        <taxon>Dikarya</taxon>
        <taxon>Basidiomycota</taxon>
        <taxon>Agaricomycotina</taxon>
        <taxon>Agaricomycetes</taxon>
        <taxon>Agaricomycetidae</taxon>
        <taxon>Atheliales</taxon>
        <taxon>Atheliaceae</taxon>
        <taxon>Piloderma</taxon>
    </lineage>
</organism>
<dbReference type="HOGENOM" id="CLU_041941_0_0_1"/>
<dbReference type="EMBL" id="KN832991">
    <property type="protein sequence ID" value="KIM83239.1"/>
    <property type="molecule type" value="Genomic_DNA"/>
</dbReference>
<feature type="region of interest" description="Disordered" evidence="1">
    <location>
        <begin position="294"/>
        <end position="314"/>
    </location>
</feature>
<dbReference type="InParanoid" id="A0A0C3FUX5"/>
<dbReference type="STRING" id="765440.A0A0C3FUX5"/>
<gene>
    <name evidence="2" type="ORF">PILCRDRAFT_819476</name>
</gene>
<reference evidence="3" key="2">
    <citation type="submission" date="2015-01" db="EMBL/GenBank/DDBJ databases">
        <title>Evolutionary Origins and Diversification of the Mycorrhizal Mutualists.</title>
        <authorList>
            <consortium name="DOE Joint Genome Institute"/>
            <consortium name="Mycorrhizal Genomics Consortium"/>
            <person name="Kohler A."/>
            <person name="Kuo A."/>
            <person name="Nagy L.G."/>
            <person name="Floudas D."/>
            <person name="Copeland A."/>
            <person name="Barry K.W."/>
            <person name="Cichocki N."/>
            <person name="Veneault-Fourrey C."/>
            <person name="LaButti K."/>
            <person name="Lindquist E.A."/>
            <person name="Lipzen A."/>
            <person name="Lundell T."/>
            <person name="Morin E."/>
            <person name="Murat C."/>
            <person name="Riley R."/>
            <person name="Ohm R."/>
            <person name="Sun H."/>
            <person name="Tunlid A."/>
            <person name="Henrissat B."/>
            <person name="Grigoriev I.V."/>
            <person name="Hibbett D.S."/>
            <person name="Martin F."/>
        </authorList>
    </citation>
    <scope>NUCLEOTIDE SEQUENCE [LARGE SCALE GENOMIC DNA]</scope>
    <source>
        <strain evidence="3">F 1598</strain>
    </source>
</reference>
<protein>
    <submittedName>
        <fullName evidence="2">Uncharacterized protein</fullName>
    </submittedName>
</protein>
<evidence type="ECO:0000313" key="2">
    <source>
        <dbReference type="EMBL" id="KIM83239.1"/>
    </source>
</evidence>
<evidence type="ECO:0000313" key="3">
    <source>
        <dbReference type="Proteomes" id="UP000054166"/>
    </source>
</evidence>
<proteinExistence type="predicted"/>
<sequence>MSGSASRIIVSPSETTNPPVISPANRTTEDSPVPLSFPAILWHPGLSDRYAHLRTTKERSQDAEGVAKVSLKKGRRHDNEGKRWVRRKENAKFVGNPHITPASKNDYTIQSPIIPRTFPEPLPPYLSRNTYVPSPRLPTHTDPITANAGRFSLSLKGTRRELLKMGGKAQGLIKDVEAEVLIWLEGGVVLSPSGDGGDGVRFPGVAVREREDLREVGRTPLQLVWATDDAFVRYVVHCCARYHDIVSFSKEVQSRRLTYLLRPNVTRPDFRARSALDTPPVTDLDYTSHEYESDLISEPPSDADVESDAGAATAEAETTGLMAIQESPALEPVALQPIVPEYDDAWSVIGDTDAEGDESGNEHDLAQSVDSLSLRDPNSTPRAVATARHHSSLRPRAWDHRRSASSPSRSPSRRALRRVHPQIDPPKTAHPKSFYDYLYT</sequence>
<evidence type="ECO:0000256" key="1">
    <source>
        <dbReference type="SAM" id="MobiDB-lite"/>
    </source>
</evidence>
<dbReference type="Proteomes" id="UP000054166">
    <property type="component" value="Unassembled WGS sequence"/>
</dbReference>
<accession>A0A0C3FUX5</accession>
<feature type="region of interest" description="Disordered" evidence="1">
    <location>
        <begin position="55"/>
        <end position="82"/>
    </location>
</feature>
<keyword evidence="3" id="KW-1185">Reference proteome</keyword>
<reference evidence="2 3" key="1">
    <citation type="submission" date="2014-04" db="EMBL/GenBank/DDBJ databases">
        <authorList>
            <consortium name="DOE Joint Genome Institute"/>
            <person name="Kuo A."/>
            <person name="Tarkka M."/>
            <person name="Buscot F."/>
            <person name="Kohler A."/>
            <person name="Nagy L.G."/>
            <person name="Floudas D."/>
            <person name="Copeland A."/>
            <person name="Barry K.W."/>
            <person name="Cichocki N."/>
            <person name="Veneault-Fourrey C."/>
            <person name="LaButti K."/>
            <person name="Lindquist E.A."/>
            <person name="Lipzen A."/>
            <person name="Lundell T."/>
            <person name="Morin E."/>
            <person name="Murat C."/>
            <person name="Sun H."/>
            <person name="Tunlid A."/>
            <person name="Henrissat B."/>
            <person name="Grigoriev I.V."/>
            <person name="Hibbett D.S."/>
            <person name="Martin F."/>
            <person name="Nordberg H.P."/>
            <person name="Cantor M.N."/>
            <person name="Hua S.X."/>
        </authorList>
    </citation>
    <scope>NUCLEOTIDE SEQUENCE [LARGE SCALE GENOMIC DNA]</scope>
    <source>
        <strain evidence="2 3">F 1598</strain>
    </source>
</reference>
<dbReference type="OrthoDB" id="10256743at2759"/>
<name>A0A0C3FUX5_PILCF</name>
<feature type="region of interest" description="Disordered" evidence="1">
    <location>
        <begin position="1"/>
        <end position="33"/>
    </location>
</feature>
<feature type="region of interest" description="Disordered" evidence="1">
    <location>
        <begin position="350"/>
        <end position="440"/>
    </location>
</feature>
<feature type="compositionally biased region" description="Basic residues" evidence="1">
    <location>
        <begin position="411"/>
        <end position="420"/>
    </location>
</feature>
<feature type="compositionally biased region" description="Polar residues" evidence="1">
    <location>
        <begin position="368"/>
        <end position="381"/>
    </location>
</feature>
<dbReference type="AlphaFoldDB" id="A0A0C3FUX5"/>